<dbReference type="PANTHER" id="PTHR10067:SF13">
    <property type="entry name" value="PHOSPHATIDYLSERINE DECARBOXYLASE"/>
    <property type="match status" value="1"/>
</dbReference>
<organism evidence="3 4">
    <name type="scientific">Lepraria neglecta</name>
    <dbReference type="NCBI Taxonomy" id="209136"/>
    <lineage>
        <taxon>Eukaryota</taxon>
        <taxon>Fungi</taxon>
        <taxon>Dikarya</taxon>
        <taxon>Ascomycota</taxon>
        <taxon>Pezizomycotina</taxon>
        <taxon>Lecanoromycetes</taxon>
        <taxon>OSLEUM clade</taxon>
        <taxon>Lecanoromycetidae</taxon>
        <taxon>Lecanorales</taxon>
        <taxon>Lecanorineae</taxon>
        <taxon>Stereocaulaceae</taxon>
        <taxon>Lepraria</taxon>
    </lineage>
</organism>
<keyword evidence="4" id="KW-1185">Reference proteome</keyword>
<reference evidence="3" key="1">
    <citation type="submission" date="2022-11" db="EMBL/GenBank/DDBJ databases">
        <title>Chromosomal genome sequence assembly and mating type (MAT) locus characterization of the leprose asexual lichenized fungus Lepraria neglecta (Nyl.) Erichsen.</title>
        <authorList>
            <person name="Allen J.L."/>
            <person name="Pfeffer B."/>
        </authorList>
    </citation>
    <scope>NUCLEOTIDE SEQUENCE</scope>
    <source>
        <strain evidence="3">Allen 5258</strain>
    </source>
</reference>
<evidence type="ECO:0000313" key="4">
    <source>
        <dbReference type="Proteomes" id="UP001276659"/>
    </source>
</evidence>
<dbReference type="Proteomes" id="UP001276659">
    <property type="component" value="Unassembled WGS sequence"/>
</dbReference>
<keyword evidence="1" id="KW-0210">Decarboxylase</keyword>
<dbReference type="GO" id="GO:0008654">
    <property type="term" value="P:phospholipid biosynthetic process"/>
    <property type="evidence" value="ECO:0007669"/>
    <property type="project" value="InterPro"/>
</dbReference>
<name>A0AAE0DPW5_9LECA</name>
<evidence type="ECO:0000256" key="1">
    <source>
        <dbReference type="ARBA" id="ARBA00022793"/>
    </source>
</evidence>
<protein>
    <recommendedName>
        <fullName evidence="5">Phosphatidylserine decarboxylase</fullName>
    </recommendedName>
</protein>
<gene>
    <name evidence="3" type="ORF">OEA41_002389</name>
</gene>
<dbReference type="InterPro" id="IPR003817">
    <property type="entry name" value="PS_Dcarbxylase"/>
</dbReference>
<dbReference type="Pfam" id="PF02666">
    <property type="entry name" value="PS_Dcarbxylase"/>
    <property type="match status" value="1"/>
</dbReference>
<accession>A0AAE0DPW5</accession>
<dbReference type="PANTHER" id="PTHR10067">
    <property type="entry name" value="PHOSPHATIDYLSERINE DECARBOXYLASE"/>
    <property type="match status" value="1"/>
</dbReference>
<comment type="caution">
    <text evidence="3">The sequence shown here is derived from an EMBL/GenBank/DDBJ whole genome shotgun (WGS) entry which is preliminary data.</text>
</comment>
<evidence type="ECO:0000313" key="3">
    <source>
        <dbReference type="EMBL" id="KAK3175143.1"/>
    </source>
</evidence>
<evidence type="ECO:0000256" key="2">
    <source>
        <dbReference type="ARBA" id="ARBA00023239"/>
    </source>
</evidence>
<keyword evidence="2" id="KW-0456">Lyase</keyword>
<dbReference type="GO" id="GO:0004609">
    <property type="term" value="F:phosphatidylserine decarboxylase activity"/>
    <property type="evidence" value="ECO:0007669"/>
    <property type="project" value="InterPro"/>
</dbReference>
<sequence length="393" mass="44113">MGGPPYASVVEELVKLLKQNDQYDNLQKANDQVLSYDIVEIKKLSIIDRDSFLDYMDFLVTTWIPSEDLEGKDVYYRLVVFYFIFDQPALKDLQSPIHPASARKPLSWLSNWLVGYTKEIGNLLDQESSLTSQSVKTFYDSPEYNMNDYIVPRGGWKTFNDFFRRSTKPGYRPIDALCDSSVIVSPADSTFDGSWAVSPSSQVNIKNIEWNIHGLLKESPYAGLFEGGIFIHSFLNTFDYHRQHTPIDDKVVEARTIDGQLYLGVTVANDPETGKPKFKGQRRVTGKADGSLNATVSAPDDAGYQFLQCRGLVVLETKIGYVAVLPIGMAQMSSVIVTAEVGKELRKGEEISYFQFGESDFVVVFQASSNVQLLAELNTHYKMGQRIGVAQPK</sequence>
<dbReference type="EMBL" id="JASNWA010000006">
    <property type="protein sequence ID" value="KAK3175143.1"/>
    <property type="molecule type" value="Genomic_DNA"/>
</dbReference>
<proteinExistence type="predicted"/>
<evidence type="ECO:0008006" key="5">
    <source>
        <dbReference type="Google" id="ProtNLM"/>
    </source>
</evidence>
<dbReference type="AlphaFoldDB" id="A0AAE0DPW5"/>